<organism evidence="14 15">
    <name type="scientific">Niallia oryzisoli</name>
    <dbReference type="NCBI Taxonomy" id="1737571"/>
    <lineage>
        <taxon>Bacteria</taxon>
        <taxon>Bacillati</taxon>
        <taxon>Bacillota</taxon>
        <taxon>Bacilli</taxon>
        <taxon>Bacillales</taxon>
        <taxon>Bacillaceae</taxon>
        <taxon>Niallia</taxon>
    </lineage>
</organism>
<evidence type="ECO:0000256" key="9">
    <source>
        <dbReference type="ARBA" id="ARBA00023277"/>
    </source>
</evidence>
<keyword evidence="11" id="KW-1133">Transmembrane helix</keyword>
<dbReference type="InterPro" id="IPR017853">
    <property type="entry name" value="GH"/>
</dbReference>
<comment type="cofactor">
    <cofactor evidence="2">
        <name>Ca(2+)</name>
        <dbReference type="ChEBI" id="CHEBI:29108"/>
    </cofactor>
</comment>
<dbReference type="Pfam" id="PF00128">
    <property type="entry name" value="Alpha-amylase"/>
    <property type="match status" value="1"/>
</dbReference>
<evidence type="ECO:0000256" key="3">
    <source>
        <dbReference type="ARBA" id="ARBA00008061"/>
    </source>
</evidence>
<keyword evidence="9" id="KW-0119">Carbohydrate metabolism</keyword>
<dbReference type="SMART" id="SM00642">
    <property type="entry name" value="Aamy"/>
    <property type="match status" value="1"/>
</dbReference>
<comment type="catalytic activity">
    <reaction evidence="1">
        <text>Endohydrolysis of (1-&gt;4)-alpha-D-glucosidic linkages in polysaccharides containing three or more (1-&gt;4)-alpha-linked D-glucose units.</text>
        <dbReference type="EC" id="3.2.1.1"/>
    </reaction>
</comment>
<evidence type="ECO:0000256" key="8">
    <source>
        <dbReference type="ARBA" id="ARBA00022837"/>
    </source>
</evidence>
<evidence type="ECO:0000313" key="14">
    <source>
        <dbReference type="EMBL" id="WVX80152.1"/>
    </source>
</evidence>
<dbReference type="Proteomes" id="UP001357223">
    <property type="component" value="Chromosome"/>
</dbReference>
<dbReference type="EC" id="3.2.1.1" evidence="4"/>
<dbReference type="SUPFAM" id="SSF51445">
    <property type="entry name" value="(Trans)glycosidases"/>
    <property type="match status" value="1"/>
</dbReference>
<keyword evidence="11" id="KW-0472">Membrane</keyword>
<feature type="signal peptide" evidence="12">
    <location>
        <begin position="1"/>
        <end position="23"/>
    </location>
</feature>
<dbReference type="RefSeq" id="WP_338449082.1">
    <property type="nucleotide sequence ID" value="NZ_CP137640.1"/>
</dbReference>
<evidence type="ECO:0000259" key="13">
    <source>
        <dbReference type="SMART" id="SM00642"/>
    </source>
</evidence>
<dbReference type="InterPro" id="IPR006047">
    <property type="entry name" value="GH13_cat_dom"/>
</dbReference>
<evidence type="ECO:0000256" key="6">
    <source>
        <dbReference type="ARBA" id="ARBA00022729"/>
    </source>
</evidence>
<evidence type="ECO:0000256" key="11">
    <source>
        <dbReference type="SAM" id="Phobius"/>
    </source>
</evidence>
<dbReference type="Pfam" id="PF22026">
    <property type="entry name" value="Alpha-amylase_C_2"/>
    <property type="match status" value="1"/>
</dbReference>
<sequence length="498" mass="57111">MKKWVYMLMIISLFFLNGLSAHAAEKENRKWQDESVYLIMIDRFNNGDQSNDEDVEVNNPEGYHGGDFQGVIDQLDYIKDMGFTAISLTPVFDNEAGGYHGYWVKDFYKTDEHFGSIASLKKLIQEAHKRGMKVILEFEINHVGPKHTWLNDGEKKDWFLAVPNQEKDLPLLNQNNEEVKKYLIDAGKWWIEETDIDGYQLKLQEDTSAAFLNEFAKEVKTVKENFYLLGETKNADSKEAEAFLESGGDSITDYPLAAELREVFSETNQSFAPLFSRLEQNQANFSGTALIGTFMDNQYTVRFTNNMVEKNEHPGPRWKQALTFLYTTPGIPFVYYGSEIALNGGEVPDNRKQMNFRTDTDIVDYIKKIGSLRSELPSLTRGTMDVLYEKDGMAVYKRVYHEETTVIAINNTTKTQTVTLSADELAADMELRGMLNNDLVRSDKDQYHITIDRDESEIYLLSNKSGINYSYFIVLGAVLIAFFIFLGLVIKRSRRQQS</sequence>
<keyword evidence="6 12" id="KW-0732">Signal</keyword>
<keyword evidence="7 14" id="KW-0378">Hydrolase</keyword>
<protein>
    <recommendedName>
        <fullName evidence="4">alpha-amylase</fullName>
        <ecNumber evidence="4">3.2.1.1</ecNumber>
    </recommendedName>
</protein>
<evidence type="ECO:0000256" key="1">
    <source>
        <dbReference type="ARBA" id="ARBA00000548"/>
    </source>
</evidence>
<dbReference type="InterPro" id="IPR013780">
    <property type="entry name" value="Glyco_hydro_b"/>
</dbReference>
<dbReference type="InterPro" id="IPR054174">
    <property type="entry name" value="Alpha-amylase-like_C"/>
</dbReference>
<evidence type="ECO:0000256" key="4">
    <source>
        <dbReference type="ARBA" id="ARBA00012595"/>
    </source>
</evidence>
<proteinExistence type="inferred from homology"/>
<evidence type="ECO:0000256" key="10">
    <source>
        <dbReference type="ARBA" id="ARBA00023295"/>
    </source>
</evidence>
<dbReference type="SUPFAM" id="SSF51011">
    <property type="entry name" value="Glycosyl hydrolase domain"/>
    <property type="match status" value="1"/>
</dbReference>
<gene>
    <name evidence="14" type="ORF">R4Z09_23145</name>
</gene>
<keyword evidence="8" id="KW-0106">Calcium</keyword>
<feature type="domain" description="Glycosyl hydrolase family 13 catalytic" evidence="13">
    <location>
        <begin position="38"/>
        <end position="373"/>
    </location>
</feature>
<evidence type="ECO:0000256" key="7">
    <source>
        <dbReference type="ARBA" id="ARBA00022801"/>
    </source>
</evidence>
<dbReference type="InterPro" id="IPR013777">
    <property type="entry name" value="A-amylase-like"/>
</dbReference>
<dbReference type="Gene3D" id="2.60.40.1180">
    <property type="entry name" value="Golgi alpha-mannosidase II"/>
    <property type="match status" value="1"/>
</dbReference>
<dbReference type="Gene3D" id="3.20.20.80">
    <property type="entry name" value="Glycosidases"/>
    <property type="match status" value="1"/>
</dbReference>
<evidence type="ECO:0000256" key="12">
    <source>
        <dbReference type="SAM" id="SignalP"/>
    </source>
</evidence>
<evidence type="ECO:0000256" key="5">
    <source>
        <dbReference type="ARBA" id="ARBA00022723"/>
    </source>
</evidence>
<feature type="transmembrane region" description="Helical" evidence="11">
    <location>
        <begin position="469"/>
        <end position="490"/>
    </location>
</feature>
<dbReference type="PANTHER" id="PTHR10357:SF215">
    <property type="entry name" value="ALPHA-AMYLASE 1"/>
    <property type="match status" value="1"/>
</dbReference>
<keyword evidence="10" id="KW-0326">Glycosidase</keyword>
<comment type="similarity">
    <text evidence="3">Belongs to the glycosyl hydrolase 13 family.</text>
</comment>
<dbReference type="PANTHER" id="PTHR10357">
    <property type="entry name" value="ALPHA-AMYLASE FAMILY MEMBER"/>
    <property type="match status" value="1"/>
</dbReference>
<keyword evidence="15" id="KW-1185">Reference proteome</keyword>
<dbReference type="PIRSF" id="PIRSF001024">
    <property type="entry name" value="Alph-amyl_fung"/>
    <property type="match status" value="1"/>
</dbReference>
<feature type="chain" id="PRO_5046685056" description="alpha-amylase" evidence="12">
    <location>
        <begin position="24"/>
        <end position="498"/>
    </location>
</feature>
<dbReference type="EMBL" id="CP137640">
    <property type="protein sequence ID" value="WVX80152.1"/>
    <property type="molecule type" value="Genomic_DNA"/>
</dbReference>
<evidence type="ECO:0000256" key="2">
    <source>
        <dbReference type="ARBA" id="ARBA00001913"/>
    </source>
</evidence>
<evidence type="ECO:0000313" key="15">
    <source>
        <dbReference type="Proteomes" id="UP001357223"/>
    </source>
</evidence>
<keyword evidence="11" id="KW-0812">Transmembrane</keyword>
<name>A0ABZ2CDP7_9BACI</name>
<keyword evidence="5" id="KW-0479">Metal-binding</keyword>
<reference evidence="14 15" key="1">
    <citation type="submission" date="2023-10" db="EMBL/GenBank/DDBJ databases">
        <title>Niallia locisalis sp.nov. isolated from a salt pond sample.</title>
        <authorList>
            <person name="Li X.-J."/>
            <person name="Dong L."/>
        </authorList>
    </citation>
    <scope>NUCLEOTIDE SEQUENCE [LARGE SCALE GENOMIC DNA]</scope>
    <source>
        <strain evidence="14 15">DSM 29761</strain>
    </source>
</reference>
<dbReference type="GO" id="GO:0016787">
    <property type="term" value="F:hydrolase activity"/>
    <property type="evidence" value="ECO:0007669"/>
    <property type="project" value="UniProtKB-KW"/>
</dbReference>
<accession>A0ABZ2CDP7</accession>